<dbReference type="GO" id="GO:0051213">
    <property type="term" value="F:dioxygenase activity"/>
    <property type="evidence" value="ECO:0007669"/>
    <property type="project" value="UniProtKB-KW"/>
</dbReference>
<dbReference type="Proteomes" id="UP001431902">
    <property type="component" value="Unassembled WGS sequence"/>
</dbReference>
<evidence type="ECO:0000313" key="2">
    <source>
        <dbReference type="EMBL" id="MDI9235155.1"/>
    </source>
</evidence>
<evidence type="ECO:0000256" key="1">
    <source>
        <dbReference type="ARBA" id="ARBA00001954"/>
    </source>
</evidence>
<dbReference type="SUPFAM" id="SSF51197">
    <property type="entry name" value="Clavaminate synthase-like"/>
    <property type="match status" value="1"/>
</dbReference>
<keyword evidence="3" id="KW-1185">Reference proteome</keyword>
<evidence type="ECO:0000313" key="3">
    <source>
        <dbReference type="Proteomes" id="UP001431902"/>
    </source>
</evidence>
<gene>
    <name evidence="2" type="ORF">QLQ16_15055</name>
</gene>
<dbReference type="Pfam" id="PF05721">
    <property type="entry name" value="PhyH"/>
    <property type="match status" value="1"/>
</dbReference>
<keyword evidence="2" id="KW-0223">Dioxygenase</keyword>
<dbReference type="InterPro" id="IPR008775">
    <property type="entry name" value="Phytyl_CoA_dOase-like"/>
</dbReference>
<reference evidence="2" key="1">
    <citation type="submission" date="2023-05" db="EMBL/GenBank/DDBJ databases">
        <title>Limnohabitans sp. strain HM2-2 Genome sequencing and assembly.</title>
        <authorList>
            <person name="Jung Y."/>
        </authorList>
    </citation>
    <scope>NUCLEOTIDE SEQUENCE</scope>
    <source>
        <strain evidence="2">HM2-2</strain>
    </source>
</reference>
<dbReference type="EMBL" id="JASGBH010000014">
    <property type="protein sequence ID" value="MDI9235155.1"/>
    <property type="molecule type" value="Genomic_DNA"/>
</dbReference>
<dbReference type="PANTHER" id="PTHR20883:SF48">
    <property type="entry name" value="ECTOINE DIOXYGENASE"/>
    <property type="match status" value="1"/>
</dbReference>
<dbReference type="Gene3D" id="2.60.120.620">
    <property type="entry name" value="q2cbj1_9rhob like domain"/>
    <property type="match status" value="1"/>
</dbReference>
<name>A0ABT6XAP2_9BURK</name>
<keyword evidence="2" id="KW-0560">Oxidoreductase</keyword>
<dbReference type="PANTHER" id="PTHR20883">
    <property type="entry name" value="PHYTANOYL-COA DIOXYGENASE DOMAIN CONTAINING 1"/>
    <property type="match status" value="1"/>
</dbReference>
<sequence>MNTRHQRILSLEQIGDYRDTGYLNLRQVLDPKLLARLIATTERLYDEGRSLQQKSKHYDLEPAHTALAPRIRRISSPTELDSVYVEAAFDSILGDIAADLLGGAVKFYHSKINFKLPHGGAEIGWHQDWPVFPHTNTNLVALSVPLNPSRAINGCLQTIPGSHKLGPRSHWENGIYKLNCNHTMTREDFENVVDNELDVGDVVAHHGLAVHGSSQNRSDTLRTTYIIQYAAADSFAYTAPVVDSIHRNQMVRGEPATHARVETGIIELPPDFSAGYSGIYALQTAGKN</sequence>
<organism evidence="2 3">
    <name type="scientific">Limnohabitans lacus</name>
    <dbReference type="NCBI Taxonomy" id="3045173"/>
    <lineage>
        <taxon>Bacteria</taxon>
        <taxon>Pseudomonadati</taxon>
        <taxon>Pseudomonadota</taxon>
        <taxon>Betaproteobacteria</taxon>
        <taxon>Burkholderiales</taxon>
        <taxon>Comamonadaceae</taxon>
        <taxon>Limnohabitans</taxon>
    </lineage>
</organism>
<dbReference type="RefSeq" id="WP_108285765.1">
    <property type="nucleotide sequence ID" value="NZ_JASGBH010000014.1"/>
</dbReference>
<comment type="caution">
    <text evidence="2">The sequence shown here is derived from an EMBL/GenBank/DDBJ whole genome shotgun (WGS) entry which is preliminary data.</text>
</comment>
<protein>
    <submittedName>
        <fullName evidence="2">Phytanoyl-CoA dioxygenase family protein</fullName>
    </submittedName>
</protein>
<proteinExistence type="predicted"/>
<accession>A0ABT6XAP2</accession>
<comment type="cofactor">
    <cofactor evidence="1">
        <name>Fe(2+)</name>
        <dbReference type="ChEBI" id="CHEBI:29033"/>
    </cofactor>
</comment>